<dbReference type="PANTHER" id="PTHR21310:SF55">
    <property type="entry name" value="AMINOGLYCOSIDE PHOSPHOTRANSFERASE DOMAIN-CONTAINING PROTEIN"/>
    <property type="match status" value="1"/>
</dbReference>
<gene>
    <name evidence="2" type="ORF">CALVIDRAFT_225774</name>
</gene>
<dbReference type="CDD" id="cd05120">
    <property type="entry name" value="APH_ChoK_like"/>
    <property type="match status" value="1"/>
</dbReference>
<evidence type="ECO:0000313" key="2">
    <source>
        <dbReference type="EMBL" id="KZO94157.1"/>
    </source>
</evidence>
<dbReference type="InterPro" id="IPR002575">
    <property type="entry name" value="Aminoglycoside_PTrfase"/>
</dbReference>
<evidence type="ECO:0000259" key="1">
    <source>
        <dbReference type="Pfam" id="PF01636"/>
    </source>
</evidence>
<dbReference type="EMBL" id="KV417296">
    <property type="protein sequence ID" value="KZO94157.1"/>
    <property type="molecule type" value="Genomic_DNA"/>
</dbReference>
<dbReference type="Gene3D" id="3.90.1200.10">
    <property type="match status" value="1"/>
</dbReference>
<dbReference type="Pfam" id="PF01636">
    <property type="entry name" value="APH"/>
    <property type="match status" value="1"/>
</dbReference>
<evidence type="ECO:0000313" key="3">
    <source>
        <dbReference type="Proteomes" id="UP000076738"/>
    </source>
</evidence>
<protein>
    <recommendedName>
        <fullName evidence="1">Aminoglycoside phosphotransferase domain-containing protein</fullName>
    </recommendedName>
</protein>
<dbReference type="Proteomes" id="UP000076738">
    <property type="component" value="Unassembled WGS sequence"/>
</dbReference>
<dbReference type="InterPro" id="IPR051678">
    <property type="entry name" value="AGP_Transferase"/>
</dbReference>
<reference evidence="2 3" key="1">
    <citation type="journal article" date="2016" name="Mol. Biol. Evol.">
        <title>Comparative Genomics of Early-Diverging Mushroom-Forming Fungi Provides Insights into the Origins of Lignocellulose Decay Capabilities.</title>
        <authorList>
            <person name="Nagy L.G."/>
            <person name="Riley R."/>
            <person name="Tritt A."/>
            <person name="Adam C."/>
            <person name="Daum C."/>
            <person name="Floudas D."/>
            <person name="Sun H."/>
            <person name="Yadav J.S."/>
            <person name="Pangilinan J."/>
            <person name="Larsson K.H."/>
            <person name="Matsuura K."/>
            <person name="Barry K."/>
            <person name="Labutti K."/>
            <person name="Kuo R."/>
            <person name="Ohm R.A."/>
            <person name="Bhattacharya S.S."/>
            <person name="Shirouzu T."/>
            <person name="Yoshinaga Y."/>
            <person name="Martin F.M."/>
            <person name="Grigoriev I.V."/>
            <person name="Hibbett D.S."/>
        </authorList>
    </citation>
    <scope>NUCLEOTIDE SEQUENCE [LARGE SCALE GENOMIC DNA]</scope>
    <source>
        <strain evidence="2 3">TUFC12733</strain>
    </source>
</reference>
<keyword evidence="3" id="KW-1185">Reference proteome</keyword>
<dbReference type="STRING" id="1330018.A0A167K1L6"/>
<organism evidence="2 3">
    <name type="scientific">Calocera viscosa (strain TUFC12733)</name>
    <dbReference type="NCBI Taxonomy" id="1330018"/>
    <lineage>
        <taxon>Eukaryota</taxon>
        <taxon>Fungi</taxon>
        <taxon>Dikarya</taxon>
        <taxon>Basidiomycota</taxon>
        <taxon>Agaricomycotina</taxon>
        <taxon>Dacrymycetes</taxon>
        <taxon>Dacrymycetales</taxon>
        <taxon>Dacrymycetaceae</taxon>
        <taxon>Calocera</taxon>
    </lineage>
</organism>
<dbReference type="OrthoDB" id="5404599at2759"/>
<feature type="domain" description="Aminoglycoside phosphotransferase" evidence="1">
    <location>
        <begin position="96"/>
        <end position="274"/>
    </location>
</feature>
<accession>A0A167K1L6</accession>
<dbReference type="InterPro" id="IPR011009">
    <property type="entry name" value="Kinase-like_dom_sf"/>
</dbReference>
<name>A0A167K1L6_CALVF</name>
<proteinExistence type="predicted"/>
<dbReference type="AlphaFoldDB" id="A0A167K1L6"/>
<sequence>MFSIPRDAESPISTRRLSEHLPLLGKIWLALPLRFRAFAYSFAWNIASTIFPAATELGCHHVRRVWPGIVFKRSVWPKDLPLAEPVSSFTQRTEAEALWLVRHYTAVPCPTLFDYVIYPLPRGNVSLIIMSEMPGTIFREAAETMTDAQVNQVGEDLRTALEAIRRIPNTTDFGICSASGERIRAPYFYDSPIEPLKDVAAFQAHLRKQASRFWPVMGTTLEPILSNFDPNAVFTHGDVTDHNIMVHQGRLSGLIDWGTAGWMPVYWEYACSVNLGNGSLVFMRMLKVAMPIQYEMQWRAVTLDIHGKFLEHRL</sequence>
<dbReference type="SUPFAM" id="SSF56112">
    <property type="entry name" value="Protein kinase-like (PK-like)"/>
    <property type="match status" value="1"/>
</dbReference>
<dbReference type="PANTHER" id="PTHR21310">
    <property type="entry name" value="AMINOGLYCOSIDE PHOSPHOTRANSFERASE-RELATED-RELATED"/>
    <property type="match status" value="1"/>
</dbReference>